<dbReference type="GO" id="GO:0004252">
    <property type="term" value="F:serine-type endopeptidase activity"/>
    <property type="evidence" value="ECO:0007669"/>
    <property type="project" value="InterPro"/>
</dbReference>
<dbReference type="InterPro" id="IPR009003">
    <property type="entry name" value="Peptidase_S1_PA"/>
</dbReference>
<gene>
    <name evidence="5" type="ORF">MNOR_LOCUS21036</name>
</gene>
<dbReference type="PRINTS" id="PR00722">
    <property type="entry name" value="CHYMOTRYPSIN"/>
</dbReference>
<comment type="similarity">
    <text evidence="2">Belongs to the peptidase S1 family. CLIP subfamily.</text>
</comment>
<dbReference type="CDD" id="cd00190">
    <property type="entry name" value="Tryp_SPc"/>
    <property type="match status" value="1"/>
</dbReference>
<sequence>MRAYTILVAVVTYVSVCLCQVSFEEDPPAAAGNQQDGTADRLGLVGSIIGVAPVPNAPGNLPSVPGTTPRPAGCFCHPGNQKCPPGTQRGSQLSQSGAIGDRIANTGGNDCPGQIICCSNAPRGVNPPTPCSDCGPIIQQDCGVREVQTRNPNPLEASIGEFPWMTLVLEQNNNFIGSGALISDDWVLTAAHKVLQYRGSPQSLKIRVGDHDLSSPVDNPQFPHVEVTVQQIIIHPQFDSIRLLNNVALLRLSHPVNHRGSRHIERVCLPEQGQLFSSQRCWVSGWGEKAFSGGSVGNTAGGILKRVDVPIWDSFACEAQLQTTRLGAGFDLDTNSFVCAGGEPGKDSCSGDGGAPLVCEGSDGRFAVVGLVAWGVGCAMQNIPGVYVNVPNYADFIRQNTGI</sequence>
<dbReference type="InterPro" id="IPR001314">
    <property type="entry name" value="Peptidase_S1A"/>
</dbReference>
<dbReference type="Gene3D" id="2.40.10.10">
    <property type="entry name" value="Trypsin-like serine proteases"/>
    <property type="match status" value="1"/>
</dbReference>
<feature type="chain" id="PRO_5043461130" description="Peptidase S1 domain-containing protein" evidence="3">
    <location>
        <begin position="20"/>
        <end position="403"/>
    </location>
</feature>
<dbReference type="SMART" id="SM00020">
    <property type="entry name" value="Tryp_SPc"/>
    <property type="match status" value="1"/>
</dbReference>
<reference evidence="5 6" key="1">
    <citation type="submission" date="2024-05" db="EMBL/GenBank/DDBJ databases">
        <authorList>
            <person name="Wallberg A."/>
        </authorList>
    </citation>
    <scope>NUCLEOTIDE SEQUENCE [LARGE SCALE GENOMIC DNA]</scope>
</reference>
<protein>
    <recommendedName>
        <fullName evidence="4">Peptidase S1 domain-containing protein</fullName>
    </recommendedName>
</protein>
<dbReference type="EMBL" id="CAXKWB010016633">
    <property type="protein sequence ID" value="CAL4116731.1"/>
    <property type="molecule type" value="Genomic_DNA"/>
</dbReference>
<evidence type="ECO:0000259" key="4">
    <source>
        <dbReference type="PROSITE" id="PS50240"/>
    </source>
</evidence>
<dbReference type="PROSITE" id="PS50240">
    <property type="entry name" value="TRYPSIN_DOM"/>
    <property type="match status" value="1"/>
</dbReference>
<feature type="signal peptide" evidence="3">
    <location>
        <begin position="1"/>
        <end position="19"/>
    </location>
</feature>
<dbReference type="Proteomes" id="UP001497623">
    <property type="component" value="Unassembled WGS sequence"/>
</dbReference>
<feature type="domain" description="Peptidase S1" evidence="4">
    <location>
        <begin position="137"/>
        <end position="402"/>
    </location>
</feature>
<proteinExistence type="inferred from homology"/>
<keyword evidence="3" id="KW-0732">Signal</keyword>
<organism evidence="5 6">
    <name type="scientific">Meganyctiphanes norvegica</name>
    <name type="common">Northern krill</name>
    <name type="synonym">Thysanopoda norvegica</name>
    <dbReference type="NCBI Taxonomy" id="48144"/>
    <lineage>
        <taxon>Eukaryota</taxon>
        <taxon>Metazoa</taxon>
        <taxon>Ecdysozoa</taxon>
        <taxon>Arthropoda</taxon>
        <taxon>Crustacea</taxon>
        <taxon>Multicrustacea</taxon>
        <taxon>Malacostraca</taxon>
        <taxon>Eumalacostraca</taxon>
        <taxon>Eucarida</taxon>
        <taxon>Euphausiacea</taxon>
        <taxon>Euphausiidae</taxon>
        <taxon>Meganyctiphanes</taxon>
    </lineage>
</organism>
<dbReference type="InterPro" id="IPR051487">
    <property type="entry name" value="Ser/Thr_Proteases_Immune/Dev"/>
</dbReference>
<dbReference type="InterPro" id="IPR043504">
    <property type="entry name" value="Peptidase_S1_PA_chymotrypsin"/>
</dbReference>
<dbReference type="GO" id="GO:0006508">
    <property type="term" value="P:proteolysis"/>
    <property type="evidence" value="ECO:0007669"/>
    <property type="project" value="InterPro"/>
</dbReference>
<dbReference type="InterPro" id="IPR001254">
    <property type="entry name" value="Trypsin_dom"/>
</dbReference>
<comment type="caution">
    <text evidence="5">The sequence shown here is derived from an EMBL/GenBank/DDBJ whole genome shotgun (WGS) entry which is preliminary data.</text>
</comment>
<keyword evidence="1" id="KW-1015">Disulfide bond</keyword>
<dbReference type="Pfam" id="PF00089">
    <property type="entry name" value="Trypsin"/>
    <property type="match status" value="1"/>
</dbReference>
<evidence type="ECO:0000256" key="2">
    <source>
        <dbReference type="ARBA" id="ARBA00024195"/>
    </source>
</evidence>
<evidence type="ECO:0000256" key="3">
    <source>
        <dbReference type="SAM" id="SignalP"/>
    </source>
</evidence>
<dbReference type="FunFam" id="2.40.10.10:FF:000002">
    <property type="entry name" value="Transmembrane protease serine"/>
    <property type="match status" value="1"/>
</dbReference>
<name>A0AAV2R5G4_MEGNR</name>
<evidence type="ECO:0000256" key="1">
    <source>
        <dbReference type="ARBA" id="ARBA00023157"/>
    </source>
</evidence>
<evidence type="ECO:0000313" key="6">
    <source>
        <dbReference type="Proteomes" id="UP001497623"/>
    </source>
</evidence>
<keyword evidence="6" id="KW-1185">Reference proteome</keyword>
<dbReference type="SUPFAM" id="SSF50494">
    <property type="entry name" value="Trypsin-like serine proteases"/>
    <property type="match status" value="1"/>
</dbReference>
<evidence type="ECO:0000313" key="5">
    <source>
        <dbReference type="EMBL" id="CAL4116731.1"/>
    </source>
</evidence>
<accession>A0AAV2R5G4</accession>
<dbReference type="PANTHER" id="PTHR24256">
    <property type="entry name" value="TRYPTASE-RELATED"/>
    <property type="match status" value="1"/>
</dbReference>
<dbReference type="AlphaFoldDB" id="A0AAV2R5G4"/>